<dbReference type="InterPro" id="IPR052029">
    <property type="entry name" value="PpiD_chaperone"/>
</dbReference>
<dbReference type="Proteomes" id="UP000298631">
    <property type="component" value="Chromosome"/>
</dbReference>
<comment type="subcellular location">
    <subcellularLocation>
        <location evidence="1">Cell membrane</location>
        <topology evidence="1">Single-pass type II membrane protein</topology>
    </subcellularLocation>
</comment>
<evidence type="ECO:0000256" key="5">
    <source>
        <dbReference type="ARBA" id="ARBA00023136"/>
    </source>
</evidence>
<keyword evidence="10" id="KW-0413">Isomerase</keyword>
<dbReference type="GO" id="GO:0003755">
    <property type="term" value="F:peptidyl-prolyl cis-trans isomerase activity"/>
    <property type="evidence" value="ECO:0007669"/>
    <property type="project" value="InterPro"/>
</dbReference>
<feature type="transmembrane region" description="Helical" evidence="8">
    <location>
        <begin position="18"/>
        <end position="36"/>
    </location>
</feature>
<accession>A0A4P8EE40</accession>
<comment type="similarity">
    <text evidence="7">Belongs to the PpiD chaperone family.</text>
</comment>
<dbReference type="KEGG" id="pseb:EOK75_03745"/>
<keyword evidence="3 8" id="KW-0812">Transmembrane</keyword>
<evidence type="ECO:0000256" key="8">
    <source>
        <dbReference type="SAM" id="Phobius"/>
    </source>
</evidence>
<evidence type="ECO:0000256" key="1">
    <source>
        <dbReference type="ARBA" id="ARBA00004401"/>
    </source>
</evidence>
<evidence type="ECO:0000256" key="2">
    <source>
        <dbReference type="ARBA" id="ARBA00022475"/>
    </source>
</evidence>
<dbReference type="OrthoDB" id="9768393at2"/>
<feature type="domain" description="PpiC" evidence="9">
    <location>
        <begin position="253"/>
        <end position="370"/>
    </location>
</feature>
<organism evidence="10 11">
    <name type="scientific">Pseudorhodobacter turbinis</name>
    <dbReference type="NCBI Taxonomy" id="2500533"/>
    <lineage>
        <taxon>Bacteria</taxon>
        <taxon>Pseudomonadati</taxon>
        <taxon>Pseudomonadota</taxon>
        <taxon>Alphaproteobacteria</taxon>
        <taxon>Rhodobacterales</taxon>
        <taxon>Paracoccaceae</taxon>
        <taxon>Pseudorhodobacter</taxon>
    </lineage>
</organism>
<dbReference type="SUPFAM" id="SSF54534">
    <property type="entry name" value="FKBP-like"/>
    <property type="match status" value="1"/>
</dbReference>
<evidence type="ECO:0000259" key="9">
    <source>
        <dbReference type="Pfam" id="PF13145"/>
    </source>
</evidence>
<evidence type="ECO:0000256" key="4">
    <source>
        <dbReference type="ARBA" id="ARBA00022989"/>
    </source>
</evidence>
<keyword evidence="6" id="KW-0143">Chaperone</keyword>
<dbReference type="Gene3D" id="1.10.4030.10">
    <property type="entry name" value="Porin chaperone SurA, peptide-binding domain"/>
    <property type="match status" value="1"/>
</dbReference>
<dbReference type="PANTHER" id="PTHR47529">
    <property type="entry name" value="PEPTIDYL-PROLYL CIS-TRANS ISOMERASE D"/>
    <property type="match status" value="1"/>
</dbReference>
<dbReference type="PANTHER" id="PTHR47529:SF1">
    <property type="entry name" value="PERIPLASMIC CHAPERONE PPID"/>
    <property type="match status" value="1"/>
</dbReference>
<dbReference type="Pfam" id="PF13624">
    <property type="entry name" value="SurA_N_3"/>
    <property type="match status" value="1"/>
</dbReference>
<sequence>MANPTDDTPRKKGKGTSVVVWILMGMLVLGLGGFGITNFGGDINAIGKVGDRDISIGDYERGLQQEVNALSAQFGTRITLQQAQSFGIDQQVRQQLVNAAALDNETARIGLSVGDERIVQEITNASVFRGPSGTFDRDTYRFTLQNVGLTEAQYETKMREDLARALLQGAVMGGFAAPAVLTDTLYAQISERRELKLLRLTSADLAAAPAAPTDEEIKAHYDANIAEFTKPEARRITYAALLPEDIADQMPLDDAILQKLYDDRIVEFVQPERRLVERLVFPNEEAAQTAKAALDEGTPFETLVEQRGVTLSDIDLGDKSEEELGEAGAAIFALEAPGVVGPFNSDLGPALFRMNATLAAQNVTFEEARPDLAAELAADAARRAIDDLVEDIDDRLASGATLEDLAAETDLTLGQIDFNEHSSEAMAGYPTFRTAATEAAEGDFPEAVQLEDGGVFALRLDAIIPPTPIPLEEAREAVIESWTAQTTAQDLAAMANDIKAKVDQGEALGGFGITEVIPNLTRSTALEDTPASLLSTVFKMEEGEASVIEDGSFIAVAQLESIIPGPTSGADAEALKSAIAAQAEQAVAQDAFTLFTNSLTQDAGITLDNAVINAVHARFQ</sequence>
<dbReference type="SUPFAM" id="SSF109998">
    <property type="entry name" value="Triger factor/SurA peptide-binding domain-like"/>
    <property type="match status" value="1"/>
</dbReference>
<dbReference type="GO" id="GO:0005886">
    <property type="term" value="C:plasma membrane"/>
    <property type="evidence" value="ECO:0007669"/>
    <property type="project" value="UniProtKB-SubCell"/>
</dbReference>
<evidence type="ECO:0000313" key="11">
    <source>
        <dbReference type="Proteomes" id="UP000298631"/>
    </source>
</evidence>
<keyword evidence="2" id="KW-1003">Cell membrane</keyword>
<keyword evidence="5 8" id="KW-0472">Membrane</keyword>
<protein>
    <submittedName>
        <fullName evidence="10">Peptidylprolyl isomerase</fullName>
    </submittedName>
</protein>
<dbReference type="InterPro" id="IPR000297">
    <property type="entry name" value="PPIase_PpiC"/>
</dbReference>
<name>A0A4P8EE40_9RHOB</name>
<dbReference type="AlphaFoldDB" id="A0A4P8EE40"/>
<evidence type="ECO:0000313" key="10">
    <source>
        <dbReference type="EMBL" id="QCO54979.1"/>
    </source>
</evidence>
<keyword evidence="4 8" id="KW-1133">Transmembrane helix</keyword>
<dbReference type="InterPro" id="IPR027304">
    <property type="entry name" value="Trigger_fact/SurA_dom_sf"/>
</dbReference>
<dbReference type="Pfam" id="PF13145">
    <property type="entry name" value="Rotamase_2"/>
    <property type="match status" value="1"/>
</dbReference>
<dbReference type="RefSeq" id="WP_137192645.1">
    <property type="nucleotide sequence ID" value="NZ_CP039964.1"/>
</dbReference>
<evidence type="ECO:0000256" key="7">
    <source>
        <dbReference type="ARBA" id="ARBA00038408"/>
    </source>
</evidence>
<gene>
    <name evidence="10" type="ORF">EOK75_03745</name>
</gene>
<reference evidence="10 11" key="1">
    <citation type="submission" date="2019-05" db="EMBL/GenBank/DDBJ databases">
        <title>Pseudorhodobacter turbinis sp. nov., isolated from the gut of the Korean turban shell.</title>
        <authorList>
            <person name="Jeong Y.-S."/>
            <person name="Kang W.-R."/>
            <person name="Bae J.-W."/>
        </authorList>
    </citation>
    <scope>NUCLEOTIDE SEQUENCE [LARGE SCALE GENOMIC DNA]</scope>
    <source>
        <strain evidence="10 11">S12M18</strain>
    </source>
</reference>
<keyword evidence="11" id="KW-1185">Reference proteome</keyword>
<evidence type="ECO:0000256" key="3">
    <source>
        <dbReference type="ARBA" id="ARBA00022692"/>
    </source>
</evidence>
<evidence type="ECO:0000256" key="6">
    <source>
        <dbReference type="ARBA" id="ARBA00023186"/>
    </source>
</evidence>
<proteinExistence type="inferred from homology"/>
<dbReference type="EMBL" id="CP039964">
    <property type="protein sequence ID" value="QCO54979.1"/>
    <property type="molecule type" value="Genomic_DNA"/>
</dbReference>